<evidence type="ECO:0000313" key="2">
    <source>
        <dbReference type="EMBL" id="OGL82168.1"/>
    </source>
</evidence>
<feature type="transmembrane region" description="Helical" evidence="1">
    <location>
        <begin position="110"/>
        <end position="129"/>
    </location>
</feature>
<feature type="transmembrane region" description="Helical" evidence="1">
    <location>
        <begin position="31"/>
        <end position="51"/>
    </location>
</feature>
<comment type="caution">
    <text evidence="2">The sequence shown here is derived from an EMBL/GenBank/DDBJ whole genome shotgun (WGS) entry which is preliminary data.</text>
</comment>
<feature type="transmembrane region" description="Helical" evidence="1">
    <location>
        <begin position="86"/>
        <end position="104"/>
    </location>
</feature>
<accession>A0A1F7UWS6</accession>
<gene>
    <name evidence="2" type="ORF">A2936_01230</name>
</gene>
<keyword evidence="1" id="KW-1133">Transmembrane helix</keyword>
<evidence type="ECO:0000256" key="1">
    <source>
        <dbReference type="SAM" id="Phobius"/>
    </source>
</evidence>
<name>A0A1F7UWS6_9BACT</name>
<dbReference type="EMBL" id="MGEK01000023">
    <property type="protein sequence ID" value="OGL82168.1"/>
    <property type="molecule type" value="Genomic_DNA"/>
</dbReference>
<protein>
    <submittedName>
        <fullName evidence="2">Uncharacterized protein</fullName>
    </submittedName>
</protein>
<feature type="transmembrane region" description="Helical" evidence="1">
    <location>
        <begin position="6"/>
        <end position="24"/>
    </location>
</feature>
<feature type="transmembrane region" description="Helical" evidence="1">
    <location>
        <begin position="57"/>
        <end position="74"/>
    </location>
</feature>
<keyword evidence="1" id="KW-0812">Transmembrane</keyword>
<sequence>MALTLSFIAVISIFALTGIIWFLNRFFPWRVCAICAGVSGTWLWMIGARILSYNIDLLVPAVLMGGSVVGLAYQLETKLPRHRSPLLWKTLFIPAGFMTVLYLLSWQWVGFFSTLVALAIITGFFFLGSSRLGKGHDDKQVLELEREMDKCC</sequence>
<reference evidence="2 3" key="1">
    <citation type="journal article" date="2016" name="Nat. Commun.">
        <title>Thousands of microbial genomes shed light on interconnected biogeochemical processes in an aquifer system.</title>
        <authorList>
            <person name="Anantharaman K."/>
            <person name="Brown C.T."/>
            <person name="Hug L.A."/>
            <person name="Sharon I."/>
            <person name="Castelle C.J."/>
            <person name="Probst A.J."/>
            <person name="Thomas B.C."/>
            <person name="Singh A."/>
            <person name="Wilkins M.J."/>
            <person name="Karaoz U."/>
            <person name="Brodie E.L."/>
            <person name="Williams K.H."/>
            <person name="Hubbard S.S."/>
            <person name="Banfield J.F."/>
        </authorList>
    </citation>
    <scope>NUCLEOTIDE SEQUENCE [LARGE SCALE GENOMIC DNA]</scope>
</reference>
<keyword evidence="1" id="KW-0472">Membrane</keyword>
<evidence type="ECO:0000313" key="3">
    <source>
        <dbReference type="Proteomes" id="UP000176846"/>
    </source>
</evidence>
<organism evidence="2 3">
    <name type="scientific">Candidatus Uhrbacteria bacterium RIFCSPLOWO2_01_FULL_47_25</name>
    <dbReference type="NCBI Taxonomy" id="1802402"/>
    <lineage>
        <taxon>Bacteria</taxon>
        <taxon>Candidatus Uhriibacteriota</taxon>
    </lineage>
</organism>
<dbReference type="AlphaFoldDB" id="A0A1F7UWS6"/>
<proteinExistence type="predicted"/>
<dbReference type="Proteomes" id="UP000176846">
    <property type="component" value="Unassembled WGS sequence"/>
</dbReference>